<evidence type="ECO:0000313" key="1">
    <source>
        <dbReference type="EMBL" id="KXS20146.1"/>
    </source>
</evidence>
<evidence type="ECO:0000313" key="2">
    <source>
        <dbReference type="Proteomes" id="UP000070544"/>
    </source>
</evidence>
<dbReference type="AlphaFoldDB" id="A0A139ATT2"/>
<dbReference type="Proteomes" id="UP000070544">
    <property type="component" value="Unassembled WGS sequence"/>
</dbReference>
<organism evidence="1 2">
    <name type="scientific">Gonapodya prolifera (strain JEL478)</name>
    <name type="common">Monoblepharis prolifera</name>
    <dbReference type="NCBI Taxonomy" id="1344416"/>
    <lineage>
        <taxon>Eukaryota</taxon>
        <taxon>Fungi</taxon>
        <taxon>Fungi incertae sedis</taxon>
        <taxon>Chytridiomycota</taxon>
        <taxon>Chytridiomycota incertae sedis</taxon>
        <taxon>Monoblepharidomycetes</taxon>
        <taxon>Monoblepharidales</taxon>
        <taxon>Gonapodyaceae</taxon>
        <taxon>Gonapodya</taxon>
    </lineage>
</organism>
<keyword evidence="2" id="KW-1185">Reference proteome</keyword>
<accession>A0A139ATT2</accession>
<proteinExistence type="predicted"/>
<dbReference type="EMBL" id="KQ965736">
    <property type="protein sequence ID" value="KXS20146.1"/>
    <property type="molecule type" value="Genomic_DNA"/>
</dbReference>
<reference evidence="1 2" key="1">
    <citation type="journal article" date="2015" name="Genome Biol. Evol.">
        <title>Phylogenomic analyses indicate that early fungi evolved digesting cell walls of algal ancestors of land plants.</title>
        <authorList>
            <person name="Chang Y."/>
            <person name="Wang S."/>
            <person name="Sekimoto S."/>
            <person name="Aerts A.L."/>
            <person name="Choi C."/>
            <person name="Clum A."/>
            <person name="LaButti K.M."/>
            <person name="Lindquist E.A."/>
            <person name="Yee Ngan C."/>
            <person name="Ohm R.A."/>
            <person name="Salamov A.A."/>
            <person name="Grigoriev I.V."/>
            <person name="Spatafora J.W."/>
            <person name="Berbee M.L."/>
        </authorList>
    </citation>
    <scope>NUCLEOTIDE SEQUENCE [LARGE SCALE GENOMIC DNA]</scope>
    <source>
        <strain evidence="1 2">JEL478</strain>
    </source>
</reference>
<sequence length="170" mass="18794">MTAHISGMPFLCASWHGDGYRVVPCAVPQTNYLMSLGTVLDTSARWDGGMTAPISGIPFFVCSLPCSCARPSVVCRCTNLSLLEVGDGNGHVGIFWVHWARPHPNTRCTESRRDRDLFLLLHPNYFFGSPPQSSFANLIFLTFFLSFASFLPPPSLTTQLPCRRPPLDCI</sequence>
<gene>
    <name evidence="1" type="ORF">M427DRAFT_403214</name>
</gene>
<name>A0A139ATT2_GONPJ</name>
<protein>
    <submittedName>
        <fullName evidence="1">Uncharacterized protein</fullName>
    </submittedName>
</protein>